<gene>
    <name evidence="1" type="ORF">CVLEPA_LOCUS29773</name>
</gene>
<sequence>MARSYVGVVLGDIQSISYLPLQLRYPTGNVPRKNCLGQAQPLAHRRRTLSFRHAQMGTGSLTRMREWCHRADSRPCDQCLPNPSAPTWCAWSEKIRRGYHHMADDLMPENLVWKEEMNEEEELRYDVMNNGHADYGAYTLATTTTVLQ</sequence>
<evidence type="ECO:0000313" key="2">
    <source>
        <dbReference type="Proteomes" id="UP001642483"/>
    </source>
</evidence>
<reference evidence="1 2" key="1">
    <citation type="submission" date="2024-02" db="EMBL/GenBank/DDBJ databases">
        <authorList>
            <person name="Daric V."/>
            <person name="Darras S."/>
        </authorList>
    </citation>
    <scope>NUCLEOTIDE SEQUENCE [LARGE SCALE GENOMIC DNA]</scope>
</reference>
<accession>A0ABP0GZQ0</accession>
<comment type="caution">
    <text evidence="1">The sequence shown here is derived from an EMBL/GenBank/DDBJ whole genome shotgun (WGS) entry which is preliminary data.</text>
</comment>
<dbReference type="EMBL" id="CAWYQH010000163">
    <property type="protein sequence ID" value="CAK8696618.1"/>
    <property type="molecule type" value="Genomic_DNA"/>
</dbReference>
<protein>
    <submittedName>
        <fullName evidence="1">Uncharacterized protein</fullName>
    </submittedName>
</protein>
<name>A0ABP0GZQ0_CLALP</name>
<proteinExistence type="predicted"/>
<evidence type="ECO:0000313" key="1">
    <source>
        <dbReference type="EMBL" id="CAK8696618.1"/>
    </source>
</evidence>
<organism evidence="1 2">
    <name type="scientific">Clavelina lepadiformis</name>
    <name type="common">Light-bulb sea squirt</name>
    <name type="synonym">Ascidia lepadiformis</name>
    <dbReference type="NCBI Taxonomy" id="159417"/>
    <lineage>
        <taxon>Eukaryota</taxon>
        <taxon>Metazoa</taxon>
        <taxon>Chordata</taxon>
        <taxon>Tunicata</taxon>
        <taxon>Ascidiacea</taxon>
        <taxon>Aplousobranchia</taxon>
        <taxon>Clavelinidae</taxon>
        <taxon>Clavelina</taxon>
    </lineage>
</organism>
<keyword evidence="2" id="KW-1185">Reference proteome</keyword>
<dbReference type="Proteomes" id="UP001642483">
    <property type="component" value="Unassembled WGS sequence"/>
</dbReference>